<dbReference type="AlphaFoldDB" id="A0A914P4X6"/>
<organism evidence="1 2">
    <name type="scientific">Panagrolaimus davidi</name>
    <dbReference type="NCBI Taxonomy" id="227884"/>
    <lineage>
        <taxon>Eukaryota</taxon>
        <taxon>Metazoa</taxon>
        <taxon>Ecdysozoa</taxon>
        <taxon>Nematoda</taxon>
        <taxon>Chromadorea</taxon>
        <taxon>Rhabditida</taxon>
        <taxon>Tylenchina</taxon>
        <taxon>Panagrolaimomorpha</taxon>
        <taxon>Panagrolaimoidea</taxon>
        <taxon>Panagrolaimidae</taxon>
        <taxon>Panagrolaimus</taxon>
    </lineage>
</organism>
<sequence>METHCNPLPKEALILYLKTEKLYEAIIAEKNNFDKWFDLICQVRDTKYILNNIEYRIGNDMTNKELWKLYINYLQKNDTKRLLYIYSCYCRFFLDDENMKEEYRTACEKFGPSIVHWKNAFDFEIFVNDEITEEMVKQNSKNQHASKKLNFDRKFIISNTFHCFHGSDKLMLSKFLPNIFQCNIKHLRIDKQNFTFKEYEFLVGYGNVETLTMQNVELINDKKEIIELQEILILTPKIIEFDMSEPKITEQTFQILAQLNFLNKFKIFKLYYIEYLEPYGLAEFMKS</sequence>
<evidence type="ECO:0000313" key="1">
    <source>
        <dbReference type="Proteomes" id="UP000887578"/>
    </source>
</evidence>
<dbReference type="Proteomes" id="UP000887578">
    <property type="component" value="Unplaced"/>
</dbReference>
<reference evidence="2" key="1">
    <citation type="submission" date="2022-11" db="UniProtKB">
        <authorList>
            <consortium name="WormBaseParasite"/>
        </authorList>
    </citation>
    <scope>IDENTIFICATION</scope>
</reference>
<evidence type="ECO:0000313" key="2">
    <source>
        <dbReference type="WBParaSite" id="PDA_v2.g12949.t1"/>
    </source>
</evidence>
<proteinExistence type="predicted"/>
<protein>
    <submittedName>
        <fullName evidence="2">Uncharacterized protein</fullName>
    </submittedName>
</protein>
<keyword evidence="1" id="KW-1185">Reference proteome</keyword>
<dbReference type="WBParaSite" id="PDA_v2.g12949.t1">
    <property type="protein sequence ID" value="PDA_v2.g12949.t1"/>
    <property type="gene ID" value="PDA_v2.g12949"/>
</dbReference>
<accession>A0A914P4X6</accession>
<name>A0A914P4X6_9BILA</name>